<sequence length="258" mass="29356">MVLCPKCNKKLDSSYREWSAKNPGRSFRDYLSDYCISELAIAGVGEQQRITRRVGLLKNFRWLALSLVVALVTVVAVVWGFILYKDSQKGASINAILTDNWQLRYYGDLGVTLKFPFELNQPRQLADSVQIEDSTQVITSFTTRKWKRAGVALVTASRIEYKPDFGVNRELATSQILPMLIAENAMQGFETTPSDYSMGKGLKARMFTGSYLIKSEAYSFRALMVIRGDTVWYFMINYLRAMPEGSLLAEKFFRTILL</sequence>
<proteinExistence type="predicted"/>
<keyword evidence="1" id="KW-1133">Transmembrane helix</keyword>
<dbReference type="HOGENOM" id="CLU_1076964_0_0_10"/>
<keyword evidence="3" id="KW-1185">Reference proteome</keyword>
<reference evidence="2 3" key="1">
    <citation type="journal article" date="2015" name="Genome Announc.">
        <title>Complete Genome Sequence of the Novel Leech Symbiont Mucinivorans hirudinis M3T.</title>
        <authorList>
            <person name="Nelson M.C."/>
            <person name="Bomar L."/>
            <person name="Graf J."/>
        </authorList>
    </citation>
    <scope>NUCLEOTIDE SEQUENCE [LARGE SCALE GENOMIC DNA]</scope>
    <source>
        <strain evidence="3">M3</strain>
    </source>
</reference>
<dbReference type="eggNOG" id="ENOG50302EZ">
    <property type="taxonomic scope" value="Bacteria"/>
</dbReference>
<evidence type="ECO:0000313" key="3">
    <source>
        <dbReference type="Proteomes" id="UP000027616"/>
    </source>
</evidence>
<organism evidence="2 3">
    <name type="scientific">Mucinivorans hirudinis</name>
    <dbReference type="NCBI Taxonomy" id="1433126"/>
    <lineage>
        <taxon>Bacteria</taxon>
        <taxon>Pseudomonadati</taxon>
        <taxon>Bacteroidota</taxon>
        <taxon>Bacteroidia</taxon>
        <taxon>Bacteroidales</taxon>
        <taxon>Rikenellaceae</taxon>
        <taxon>Mucinivorans</taxon>
    </lineage>
</organism>
<keyword evidence="1" id="KW-0812">Transmembrane</keyword>
<dbReference type="OrthoDB" id="1426471at2"/>
<name>A0A060RD17_9BACT</name>
<protein>
    <submittedName>
        <fullName evidence="2">Uncharacterized protein</fullName>
    </submittedName>
</protein>
<keyword evidence="1" id="KW-0472">Membrane</keyword>
<gene>
    <name evidence="2" type="ORF">BN938_1331</name>
</gene>
<dbReference type="Proteomes" id="UP000027616">
    <property type="component" value="Chromosome I"/>
</dbReference>
<feature type="transmembrane region" description="Helical" evidence="1">
    <location>
        <begin position="62"/>
        <end position="84"/>
    </location>
</feature>
<accession>A0A060RD17</accession>
<dbReference type="KEGG" id="rbc:BN938_1331"/>
<dbReference type="EMBL" id="HG934468">
    <property type="protein sequence ID" value="CDN31419.1"/>
    <property type="molecule type" value="Genomic_DNA"/>
</dbReference>
<evidence type="ECO:0000313" key="2">
    <source>
        <dbReference type="EMBL" id="CDN31419.1"/>
    </source>
</evidence>
<dbReference type="AlphaFoldDB" id="A0A060RD17"/>
<evidence type="ECO:0000256" key="1">
    <source>
        <dbReference type="SAM" id="Phobius"/>
    </source>
</evidence>